<evidence type="ECO:0000256" key="2">
    <source>
        <dbReference type="SAM" id="Phobius"/>
    </source>
</evidence>
<dbReference type="Proteomes" id="UP000272474">
    <property type="component" value="Unassembled WGS sequence"/>
</dbReference>
<dbReference type="RefSeq" id="WP_120682254.1">
    <property type="nucleotide sequence ID" value="NZ_RBAL01000013.1"/>
</dbReference>
<dbReference type="AlphaFoldDB" id="A0A3A9YU88"/>
<keyword evidence="3" id="KW-0732">Signal</keyword>
<gene>
    <name evidence="4" type="ORF">D7294_21500</name>
</gene>
<feature type="region of interest" description="Disordered" evidence="1">
    <location>
        <begin position="45"/>
        <end position="66"/>
    </location>
</feature>
<evidence type="ECO:0000313" key="5">
    <source>
        <dbReference type="Proteomes" id="UP000272474"/>
    </source>
</evidence>
<evidence type="ECO:0000256" key="1">
    <source>
        <dbReference type="SAM" id="MobiDB-lite"/>
    </source>
</evidence>
<feature type="transmembrane region" description="Helical" evidence="2">
    <location>
        <begin position="161"/>
        <end position="180"/>
    </location>
</feature>
<dbReference type="NCBIfam" id="TIGR01167">
    <property type="entry name" value="LPXTG_anchor"/>
    <property type="match status" value="1"/>
</dbReference>
<name>A0A3A9YU88_9ACTN</name>
<evidence type="ECO:0000256" key="3">
    <source>
        <dbReference type="SAM" id="SignalP"/>
    </source>
</evidence>
<feature type="compositionally biased region" description="Low complexity" evidence="1">
    <location>
        <begin position="45"/>
        <end position="61"/>
    </location>
</feature>
<keyword evidence="2" id="KW-1133">Transmembrane helix</keyword>
<accession>A0A3A9YU88</accession>
<dbReference type="InterPro" id="IPR006311">
    <property type="entry name" value="TAT_signal"/>
</dbReference>
<reference evidence="4 5" key="1">
    <citation type="journal article" date="2014" name="Int. J. Syst. Evol. Microbiol.">
        <title>Streptomyces hoynatensis sp. nov., isolated from deep marine sediment.</title>
        <authorList>
            <person name="Veyisoglu A."/>
            <person name="Sahin N."/>
        </authorList>
    </citation>
    <scope>NUCLEOTIDE SEQUENCE [LARGE SCALE GENOMIC DNA]</scope>
    <source>
        <strain evidence="4 5">KCTC 29097</strain>
    </source>
</reference>
<keyword evidence="5" id="KW-1185">Reference proteome</keyword>
<organism evidence="4 5">
    <name type="scientific">Streptomyces hoynatensis</name>
    <dbReference type="NCBI Taxonomy" id="1141874"/>
    <lineage>
        <taxon>Bacteria</taxon>
        <taxon>Bacillati</taxon>
        <taxon>Actinomycetota</taxon>
        <taxon>Actinomycetes</taxon>
        <taxon>Kitasatosporales</taxon>
        <taxon>Streptomycetaceae</taxon>
        <taxon>Streptomyces</taxon>
    </lineage>
</organism>
<keyword evidence="2" id="KW-0812">Transmembrane</keyword>
<sequence>MKPLHPRGSRRLAVTAATLLTLGLATPALAAEGAGTTAAEAAAPALPGWSNSSPLTISPSSGGAGTRVTVRATCRPSGPATSQAFQQSITLRQTSNHQWTGTGTIKTSGLVVGQRYPVTVPCDDGTTLTTNFTFTATPTGGAAAGFGGAARGGDEGGSQTTALAVGGGIALAGAAGYVFLARRRRSTGDHY</sequence>
<evidence type="ECO:0000313" key="4">
    <source>
        <dbReference type="EMBL" id="RKN39555.1"/>
    </source>
</evidence>
<dbReference type="PROSITE" id="PS51318">
    <property type="entry name" value="TAT"/>
    <property type="match status" value="1"/>
</dbReference>
<dbReference type="EMBL" id="RBAL01000013">
    <property type="protein sequence ID" value="RKN39555.1"/>
    <property type="molecule type" value="Genomic_DNA"/>
</dbReference>
<feature type="signal peptide" evidence="3">
    <location>
        <begin position="1"/>
        <end position="30"/>
    </location>
</feature>
<comment type="caution">
    <text evidence="4">The sequence shown here is derived from an EMBL/GenBank/DDBJ whole genome shotgun (WGS) entry which is preliminary data.</text>
</comment>
<dbReference type="OrthoDB" id="4294647at2"/>
<keyword evidence="2" id="KW-0472">Membrane</keyword>
<feature type="chain" id="PRO_5017242685" evidence="3">
    <location>
        <begin position="31"/>
        <end position="191"/>
    </location>
</feature>
<proteinExistence type="predicted"/>
<protein>
    <submittedName>
        <fullName evidence="4">LPXTG cell wall anchor domain-containing protein</fullName>
    </submittedName>
</protein>